<keyword evidence="7 10" id="KW-0560">Oxidoreductase</keyword>
<keyword evidence="4" id="KW-0816">Tricarboxylic acid cycle</keyword>
<evidence type="ECO:0000256" key="5">
    <source>
        <dbReference type="ARBA" id="ARBA00022723"/>
    </source>
</evidence>
<dbReference type="NCBIfam" id="NF006156">
    <property type="entry name" value="PRK08299.1"/>
    <property type="match status" value="1"/>
</dbReference>
<protein>
    <submittedName>
        <fullName evidence="10">NADP-dependent isocitrate dehydrogenase</fullName>
        <ecNumber evidence="10">1.1.1.42</ecNumber>
    </submittedName>
</protein>
<dbReference type="GO" id="GO:0046872">
    <property type="term" value="F:metal ion binding"/>
    <property type="evidence" value="ECO:0007669"/>
    <property type="project" value="UniProtKB-KW"/>
</dbReference>
<keyword evidence="8" id="KW-0464">Manganese</keyword>
<evidence type="ECO:0000313" key="10">
    <source>
        <dbReference type="EMBL" id="HGN36594.1"/>
    </source>
</evidence>
<evidence type="ECO:0000256" key="2">
    <source>
        <dbReference type="ARBA" id="ARBA00001946"/>
    </source>
</evidence>
<evidence type="ECO:0000256" key="8">
    <source>
        <dbReference type="ARBA" id="ARBA00023211"/>
    </source>
</evidence>
<keyword evidence="6" id="KW-0460">Magnesium</keyword>
<evidence type="ECO:0000256" key="3">
    <source>
        <dbReference type="ARBA" id="ARBA00007769"/>
    </source>
</evidence>
<dbReference type="EC" id="1.1.1.42" evidence="10"/>
<dbReference type="AlphaFoldDB" id="A0A7J3I721"/>
<gene>
    <name evidence="10" type="ORF">ENT87_03480</name>
    <name evidence="11" type="ORF">ENU30_03190</name>
</gene>
<dbReference type="EMBL" id="DTAI01000098">
    <property type="protein sequence ID" value="HGN36594.1"/>
    <property type="molecule type" value="Genomic_DNA"/>
</dbReference>
<dbReference type="PANTHER" id="PTHR11822">
    <property type="entry name" value="NADP-SPECIFIC ISOCITRATE DEHYDROGENASE"/>
    <property type="match status" value="1"/>
</dbReference>
<evidence type="ECO:0000259" key="9">
    <source>
        <dbReference type="SMART" id="SM01329"/>
    </source>
</evidence>
<comment type="cofactor">
    <cofactor evidence="2">
        <name>Mg(2+)</name>
        <dbReference type="ChEBI" id="CHEBI:18420"/>
    </cofactor>
</comment>
<reference evidence="10" key="1">
    <citation type="journal article" date="2020" name="mSystems">
        <title>Genome- and Community-Level Interaction Insights into Carbon Utilization and Element Cycling Functions of Hydrothermarchaeota in Hydrothermal Sediment.</title>
        <authorList>
            <person name="Zhou Z."/>
            <person name="Liu Y."/>
            <person name="Xu W."/>
            <person name="Pan J."/>
            <person name="Luo Z.H."/>
            <person name="Li M."/>
        </authorList>
    </citation>
    <scope>NUCLEOTIDE SEQUENCE [LARGE SCALE GENOMIC DNA]</scope>
    <source>
        <strain evidence="10">SpSt-618</strain>
        <strain evidence="11">SpSt-657</strain>
    </source>
</reference>
<dbReference type="NCBIfam" id="TIGR00127">
    <property type="entry name" value="nadp_idh_euk"/>
    <property type="match status" value="1"/>
</dbReference>
<dbReference type="GO" id="GO:0006099">
    <property type="term" value="P:tricarboxylic acid cycle"/>
    <property type="evidence" value="ECO:0007669"/>
    <property type="project" value="UniProtKB-KW"/>
</dbReference>
<organism evidence="10">
    <name type="scientific">Ignisphaera aggregans</name>
    <dbReference type="NCBI Taxonomy" id="334771"/>
    <lineage>
        <taxon>Archaea</taxon>
        <taxon>Thermoproteota</taxon>
        <taxon>Thermoprotei</taxon>
        <taxon>Desulfurococcales</taxon>
        <taxon>Desulfurococcaceae</taxon>
        <taxon>Ignisphaera</taxon>
    </lineage>
</organism>
<name>A0A7J3I721_9CREN</name>
<dbReference type="Pfam" id="PF00180">
    <property type="entry name" value="Iso_dh"/>
    <property type="match status" value="1"/>
</dbReference>
<sequence length="411" mass="47250">MERVSMIKPIVEIDGDEMARIVWHWVKERLIEPFVELKVEYYDLHIKIRDETNDRITIEAAEAIKRVGVGVKCATITPNAERVKEYGLKREWRSPNATIREILDGTIFRAPIVIRSVIPAVRFWKKPIVVARHAFGDIYSGTGIRFDDIGEAEIVYRSRLGREIRVKIGVFPGPGVLQAYYNLDRSIESFARAVFKYALMNNLDVWFAAKETISKVYDARFKEVFQEVFEGEFKEIFNEKGLKYEYYLIDDAYARAIRSEGGFVWAAKNYDGDVLSDMIAAAYSGSLAMMTSELLSPEAHYMSEAAHGTVQRHYYRYLKGEKTSTNPTAIIFAWSRALKRRGELDGSSELIEFAHTLEEAVKKTIEVDRVVTQDIAKVMEGQPSLVATTEEFIESIRKNLEHLYYHRLRGL</sequence>
<evidence type="ECO:0000256" key="7">
    <source>
        <dbReference type="ARBA" id="ARBA00023002"/>
    </source>
</evidence>
<evidence type="ECO:0000256" key="6">
    <source>
        <dbReference type="ARBA" id="ARBA00022842"/>
    </source>
</evidence>
<dbReference type="SMART" id="SM01329">
    <property type="entry name" value="Iso_dh"/>
    <property type="match status" value="1"/>
</dbReference>
<comment type="cofactor">
    <cofactor evidence="1">
        <name>Mn(2+)</name>
        <dbReference type="ChEBI" id="CHEBI:29035"/>
    </cofactor>
</comment>
<comment type="caution">
    <text evidence="10">The sequence shown here is derived from an EMBL/GenBank/DDBJ whole genome shotgun (WGS) entry which is preliminary data.</text>
</comment>
<dbReference type="SUPFAM" id="SSF53659">
    <property type="entry name" value="Isocitrate/Isopropylmalate dehydrogenase-like"/>
    <property type="match status" value="1"/>
</dbReference>
<feature type="domain" description="Isopropylmalate dehydrogenase-like" evidence="9">
    <location>
        <begin position="9"/>
        <end position="396"/>
    </location>
</feature>
<evidence type="ECO:0000256" key="4">
    <source>
        <dbReference type="ARBA" id="ARBA00022532"/>
    </source>
</evidence>
<comment type="similarity">
    <text evidence="3">Belongs to the isocitrate and isopropylmalate dehydrogenases family.</text>
</comment>
<keyword evidence="5" id="KW-0479">Metal-binding</keyword>
<dbReference type="GO" id="GO:0006102">
    <property type="term" value="P:isocitrate metabolic process"/>
    <property type="evidence" value="ECO:0007669"/>
    <property type="project" value="InterPro"/>
</dbReference>
<proteinExistence type="inferred from homology"/>
<evidence type="ECO:0000313" key="11">
    <source>
        <dbReference type="EMBL" id="HGQ17975.1"/>
    </source>
</evidence>
<evidence type="ECO:0000256" key="1">
    <source>
        <dbReference type="ARBA" id="ARBA00001936"/>
    </source>
</evidence>
<dbReference type="EMBL" id="DTBZ01000072">
    <property type="protein sequence ID" value="HGQ17975.1"/>
    <property type="molecule type" value="Genomic_DNA"/>
</dbReference>
<dbReference type="InterPro" id="IPR024084">
    <property type="entry name" value="IsoPropMal-DH-like_dom"/>
</dbReference>
<dbReference type="Gene3D" id="3.40.718.10">
    <property type="entry name" value="Isopropylmalate Dehydrogenase"/>
    <property type="match status" value="1"/>
</dbReference>
<dbReference type="PANTHER" id="PTHR11822:SF21">
    <property type="entry name" value="ISOCITRATE DEHYDROGENASE [NADP], MITOCHONDRIAL"/>
    <property type="match status" value="1"/>
</dbReference>
<accession>A0A7J3I721</accession>
<dbReference type="GO" id="GO:0004450">
    <property type="term" value="F:isocitrate dehydrogenase (NADP+) activity"/>
    <property type="evidence" value="ECO:0007669"/>
    <property type="project" value="UniProtKB-EC"/>
</dbReference>
<dbReference type="InterPro" id="IPR004790">
    <property type="entry name" value="Isocitrate_DH_NADP"/>
</dbReference>
<dbReference type="PIRSF" id="PIRSF000108">
    <property type="entry name" value="IDH_NADP"/>
    <property type="match status" value="1"/>
</dbReference>